<evidence type="ECO:0000259" key="5">
    <source>
        <dbReference type="PROSITE" id="PS50146"/>
    </source>
</evidence>
<dbReference type="Proteomes" id="UP000000707">
    <property type="component" value="Unassembled WGS sequence"/>
</dbReference>
<dbReference type="InterPro" id="IPR001206">
    <property type="entry name" value="Diacylglycerol_kinase_cat_dom"/>
</dbReference>
<name>G3BCE4_CANTC</name>
<evidence type="ECO:0000256" key="1">
    <source>
        <dbReference type="ARBA" id="ARBA00022679"/>
    </source>
</evidence>
<evidence type="ECO:0000256" key="3">
    <source>
        <dbReference type="ARBA" id="ARBA00022777"/>
    </source>
</evidence>
<dbReference type="Pfam" id="PF00781">
    <property type="entry name" value="DAGK_cat"/>
    <property type="match status" value="1"/>
</dbReference>
<dbReference type="GO" id="GO:0016020">
    <property type="term" value="C:membrane"/>
    <property type="evidence" value="ECO:0007669"/>
    <property type="project" value="TreeGrafter"/>
</dbReference>
<dbReference type="PROSITE" id="PS50146">
    <property type="entry name" value="DAGK"/>
    <property type="match status" value="1"/>
</dbReference>
<dbReference type="PANTHER" id="PTHR12358">
    <property type="entry name" value="SPHINGOSINE KINASE"/>
    <property type="match status" value="1"/>
</dbReference>
<organism evidence="7">
    <name type="scientific">Candida tenuis (strain ATCC 10573 / BCRC 21748 / CBS 615 / JCM 9827 / NBRC 10315 / NRRL Y-1498 / VKM Y-70)</name>
    <name type="common">Yeast</name>
    <name type="synonym">Yamadazyma tenuis</name>
    <dbReference type="NCBI Taxonomy" id="590646"/>
    <lineage>
        <taxon>Eukaryota</taxon>
        <taxon>Fungi</taxon>
        <taxon>Dikarya</taxon>
        <taxon>Ascomycota</taxon>
        <taxon>Saccharomycotina</taxon>
        <taxon>Pichiomycetes</taxon>
        <taxon>Debaryomycetaceae</taxon>
        <taxon>Yamadazyma</taxon>
    </lineage>
</organism>
<keyword evidence="4" id="KW-0067">ATP-binding</keyword>
<feature type="domain" description="DAGKc" evidence="5">
    <location>
        <begin position="120"/>
        <end position="261"/>
    </location>
</feature>
<dbReference type="SUPFAM" id="SSF111331">
    <property type="entry name" value="NAD kinase/diacylglycerol kinase-like"/>
    <property type="match status" value="1"/>
</dbReference>
<evidence type="ECO:0000256" key="4">
    <source>
        <dbReference type="ARBA" id="ARBA00022840"/>
    </source>
</evidence>
<dbReference type="InterPro" id="IPR045540">
    <property type="entry name" value="YegS/DAGK_C"/>
</dbReference>
<reference evidence="6 7" key="1">
    <citation type="journal article" date="2011" name="Proc. Natl. Acad. Sci. U.S.A.">
        <title>Comparative genomics of xylose-fermenting fungi for enhanced biofuel production.</title>
        <authorList>
            <person name="Wohlbach D.J."/>
            <person name="Kuo A."/>
            <person name="Sato T.K."/>
            <person name="Potts K.M."/>
            <person name="Salamov A.A."/>
            <person name="LaButti K.M."/>
            <person name="Sun H."/>
            <person name="Clum A."/>
            <person name="Pangilinan J.L."/>
            <person name="Lindquist E.A."/>
            <person name="Lucas S."/>
            <person name="Lapidus A."/>
            <person name="Jin M."/>
            <person name="Gunawan C."/>
            <person name="Balan V."/>
            <person name="Dale B.E."/>
            <person name="Jeffries T.W."/>
            <person name="Zinkel R."/>
            <person name="Barry K.W."/>
            <person name="Grigoriev I.V."/>
            <person name="Gasch A.P."/>
        </authorList>
    </citation>
    <scope>NUCLEOTIDE SEQUENCE [LARGE SCALE GENOMIC DNA]</scope>
    <source>
        <strain evidence="7">ATCC 10573 / BCRC 21748 / CBS 615 / JCM 9827 / NBRC 10315 / NRRL Y-1498 / VKM Y-70</strain>
    </source>
</reference>
<dbReference type="GO" id="GO:0005524">
    <property type="term" value="F:ATP binding"/>
    <property type="evidence" value="ECO:0007669"/>
    <property type="project" value="UniProtKB-KW"/>
</dbReference>
<accession>G3BCE4</accession>
<dbReference type="AlphaFoldDB" id="G3BCE4"/>
<dbReference type="Gene3D" id="2.60.200.40">
    <property type="match status" value="1"/>
</dbReference>
<dbReference type="GO" id="GO:0046512">
    <property type="term" value="P:sphingosine biosynthetic process"/>
    <property type="evidence" value="ECO:0007669"/>
    <property type="project" value="TreeGrafter"/>
</dbReference>
<evidence type="ECO:0000256" key="2">
    <source>
        <dbReference type="ARBA" id="ARBA00022741"/>
    </source>
</evidence>
<keyword evidence="3" id="KW-0418">Kinase</keyword>
<dbReference type="OrthoDB" id="3853857at2759"/>
<dbReference type="KEGG" id="cten:18248485"/>
<keyword evidence="1" id="KW-0808">Transferase</keyword>
<dbReference type="eggNOG" id="KOG1116">
    <property type="taxonomic scope" value="Eukaryota"/>
</dbReference>
<feature type="non-terminal residue" evidence="6">
    <location>
        <position position="1"/>
    </location>
</feature>
<dbReference type="EMBL" id="GL996528">
    <property type="protein sequence ID" value="EGV60816.1"/>
    <property type="molecule type" value="Genomic_DNA"/>
</dbReference>
<evidence type="ECO:0000313" key="7">
    <source>
        <dbReference type="Proteomes" id="UP000000707"/>
    </source>
</evidence>
<keyword evidence="2" id="KW-0547">Nucleotide-binding</keyword>
<keyword evidence="7" id="KW-1185">Reference proteome</keyword>
<dbReference type="Gene3D" id="3.40.50.10330">
    <property type="entry name" value="Probable inorganic polyphosphate/atp-NAD kinase, domain 1"/>
    <property type="match status" value="1"/>
</dbReference>
<dbReference type="GeneID" id="18248485"/>
<dbReference type="InterPro" id="IPR016064">
    <property type="entry name" value="NAD/diacylglycerol_kinase_sf"/>
</dbReference>
<dbReference type="HOGENOM" id="CLU_013399_0_1_1"/>
<dbReference type="GO" id="GO:0001727">
    <property type="term" value="F:lipid kinase activity"/>
    <property type="evidence" value="ECO:0007669"/>
    <property type="project" value="TreeGrafter"/>
</dbReference>
<proteinExistence type="predicted"/>
<evidence type="ECO:0000313" key="6">
    <source>
        <dbReference type="EMBL" id="EGV60816.1"/>
    </source>
</evidence>
<dbReference type="STRING" id="590646.G3BCE4"/>
<sequence length="494" mass="54320">MSSSSERLLLPQSGTRCRVENTGLVIIDQSLLNPAHSSSYACFPSGASGPTSRTILFEDILWCEQLHETTYAVTYATPIGTNIDTMTFTATIDDVPTAYTPTQSQDLSAHILQRAYGTSIVKPSVLVLINPHGGQGKAKSIYTHRIQPVLEAAKADITVIETLYSKHAMDVARELDIDKYDIIACCSGDGIPHEVINGFYQRPDKGAAAFNKLVVTQLPCGSGNALTLSTHGSNRAAVATFRMLKSEKTQMDLMALTQLDDDGHEQTSLSFLSQCYGAISDSDIGTEHLRWMGPIRFDLGVVQRTLSRAVYPCEVYVKYLTTTKDELVSYFNQCVGQAKETHVITKETLDIKGPKLTESPPSDWIQVDQSLTDNLSIFYVGNMPMVSSNTQFFPAALPNDGSMDMIITDARTSLPKALRALLAIEKGTHVDELFVSHHKVTSYRLVPKLPENSKHYLSVDGEDFPFRAFQVEVLPSVLTTLTSDGNYVPTSFRN</sequence>
<dbReference type="InterPro" id="IPR017438">
    <property type="entry name" value="ATP-NAD_kinase_N"/>
</dbReference>
<dbReference type="PANTHER" id="PTHR12358:SF31">
    <property type="entry name" value="ACYLGLYCEROL KINASE, MITOCHONDRIAL"/>
    <property type="match status" value="1"/>
</dbReference>
<dbReference type="InterPro" id="IPR050187">
    <property type="entry name" value="Lipid_Phosphate_FormReg"/>
</dbReference>
<dbReference type="SMART" id="SM00046">
    <property type="entry name" value="DAGKc"/>
    <property type="match status" value="1"/>
</dbReference>
<dbReference type="Pfam" id="PF19279">
    <property type="entry name" value="YegS_C"/>
    <property type="match status" value="1"/>
</dbReference>
<protein>
    <recommendedName>
        <fullName evidence="5">DAGKc domain-containing protein</fullName>
    </recommendedName>
</protein>
<gene>
    <name evidence="6" type="ORF">CANTEDRAFT_116881</name>
</gene>
<dbReference type="GO" id="GO:0005737">
    <property type="term" value="C:cytoplasm"/>
    <property type="evidence" value="ECO:0007669"/>
    <property type="project" value="TreeGrafter"/>
</dbReference>